<protein>
    <recommendedName>
        <fullName evidence="4">Gustatory receptor</fullName>
    </recommendedName>
</protein>
<keyword evidence="1" id="KW-1133">Transmembrane helix</keyword>
<feature type="transmembrane region" description="Helical" evidence="1">
    <location>
        <begin position="219"/>
        <end position="241"/>
    </location>
</feature>
<organism evidence="2">
    <name type="scientific">Medioppia subpectinata</name>
    <dbReference type="NCBI Taxonomy" id="1979941"/>
    <lineage>
        <taxon>Eukaryota</taxon>
        <taxon>Metazoa</taxon>
        <taxon>Ecdysozoa</taxon>
        <taxon>Arthropoda</taxon>
        <taxon>Chelicerata</taxon>
        <taxon>Arachnida</taxon>
        <taxon>Acari</taxon>
        <taxon>Acariformes</taxon>
        <taxon>Sarcoptiformes</taxon>
        <taxon>Oribatida</taxon>
        <taxon>Brachypylina</taxon>
        <taxon>Oppioidea</taxon>
        <taxon>Oppiidae</taxon>
        <taxon>Medioppia</taxon>
    </lineage>
</organism>
<gene>
    <name evidence="2" type="ORF">OSB1V03_LOCUS15378</name>
</gene>
<dbReference type="EMBL" id="OC870379">
    <property type="protein sequence ID" value="CAD7634986.1"/>
    <property type="molecule type" value="Genomic_DNA"/>
</dbReference>
<name>A0A7R9L6Y5_9ACAR</name>
<evidence type="ECO:0000256" key="1">
    <source>
        <dbReference type="SAM" id="Phobius"/>
    </source>
</evidence>
<feature type="transmembrane region" description="Helical" evidence="1">
    <location>
        <begin position="67"/>
        <end position="89"/>
    </location>
</feature>
<proteinExistence type="predicted"/>
<accession>A0A7R9L6Y5</accession>
<feature type="transmembrane region" description="Helical" evidence="1">
    <location>
        <begin position="178"/>
        <end position="199"/>
    </location>
</feature>
<keyword evidence="1" id="KW-0812">Transmembrane</keyword>
<keyword evidence="1" id="KW-0472">Membrane</keyword>
<keyword evidence="3" id="KW-1185">Reference proteome</keyword>
<feature type="transmembrane region" description="Helical" evidence="1">
    <location>
        <begin position="295"/>
        <end position="316"/>
    </location>
</feature>
<evidence type="ECO:0000313" key="2">
    <source>
        <dbReference type="EMBL" id="CAD7634986.1"/>
    </source>
</evidence>
<dbReference type="EMBL" id="CAJPIZ010015804">
    <property type="protein sequence ID" value="CAG2115416.1"/>
    <property type="molecule type" value="Genomic_DNA"/>
</dbReference>
<feature type="transmembrane region" description="Helical" evidence="1">
    <location>
        <begin position="109"/>
        <end position="129"/>
    </location>
</feature>
<dbReference type="OrthoDB" id="6478931at2759"/>
<evidence type="ECO:0000313" key="3">
    <source>
        <dbReference type="Proteomes" id="UP000759131"/>
    </source>
</evidence>
<sequence length="481" mass="55556">MSKPTRMPYFNQAGGKEQMVLAEGYLPTDKIFKIDRYLRYFGMLSQSIEDYLQGNIRGKMKRPTKRMYGFSVLVLMTIVFARNMLLAFVDDPEIRNILGEAVSARPAKQFTMALTLWSIYSFLLSRLFYRAEKNRWNSWLSPFAVFKGFIPPSIMGLDTGMTDHWFAKTKKTLAQMALFTNIRAVLGSMMFSWVAYARFRSNSVSQSYTILWAVILTVWVYYCSAYAYIAYGHFISLAYYFRMRYHKVNEDIESIIAPDNRMKPNERCTTLQHVLNEHNELCIKIKQYNIFWAKYLMYTYFMFVAVICYTTFQAFFTYNRTLVRAVMFSLTLEAAYLITKVSVGASRMANEAHASYARLIRVTFDKYPVELQIQASFQTPLKLLLRMFIQRLSGPTIGFYCLDLFEITYSTYASIIAALGQNFLLIVDFVRSYAELKEEQQASDLSLPEVFDVITNSTFDLNPLSLTSGALRGASPETISG</sequence>
<dbReference type="Proteomes" id="UP000759131">
    <property type="component" value="Unassembled WGS sequence"/>
</dbReference>
<reference evidence="2" key="1">
    <citation type="submission" date="2020-11" db="EMBL/GenBank/DDBJ databases">
        <authorList>
            <person name="Tran Van P."/>
        </authorList>
    </citation>
    <scope>NUCLEOTIDE SEQUENCE</scope>
</reference>
<dbReference type="AlphaFoldDB" id="A0A7R9L6Y5"/>
<evidence type="ECO:0008006" key="4">
    <source>
        <dbReference type="Google" id="ProtNLM"/>
    </source>
</evidence>